<protein>
    <submittedName>
        <fullName evidence="1">Uncharacterized protein</fullName>
    </submittedName>
</protein>
<accession>A0ACB6ZGI6</accession>
<name>A0ACB6ZGI6_THEGA</name>
<evidence type="ECO:0000313" key="1">
    <source>
        <dbReference type="EMBL" id="KAF9648684.1"/>
    </source>
</evidence>
<evidence type="ECO:0000313" key="2">
    <source>
        <dbReference type="Proteomes" id="UP000886501"/>
    </source>
</evidence>
<sequence>MTNSSVKKYVGTLDTYKESIGCVVKTPTTLGVTVYPNVERRNWNGWSLTGLSPPSLGHTRPLAPPRSPATSPLTSLTATNMTPAPKPIIQPSLDEPRTLKSPTRSWSLRSSRARVAQSST</sequence>
<proteinExistence type="predicted"/>
<reference evidence="1" key="1">
    <citation type="submission" date="2019-10" db="EMBL/GenBank/DDBJ databases">
        <authorList>
            <consortium name="DOE Joint Genome Institute"/>
            <person name="Kuo A."/>
            <person name="Miyauchi S."/>
            <person name="Kiss E."/>
            <person name="Drula E."/>
            <person name="Kohler A."/>
            <person name="Sanchez-Garcia M."/>
            <person name="Andreopoulos B."/>
            <person name="Barry K.W."/>
            <person name="Bonito G."/>
            <person name="Buee M."/>
            <person name="Carver A."/>
            <person name="Chen C."/>
            <person name="Cichocki N."/>
            <person name="Clum A."/>
            <person name="Culley D."/>
            <person name="Crous P.W."/>
            <person name="Fauchery L."/>
            <person name="Girlanda M."/>
            <person name="Hayes R."/>
            <person name="Keri Z."/>
            <person name="Labutti K."/>
            <person name="Lipzen A."/>
            <person name="Lombard V."/>
            <person name="Magnuson J."/>
            <person name="Maillard F."/>
            <person name="Morin E."/>
            <person name="Murat C."/>
            <person name="Nolan M."/>
            <person name="Ohm R."/>
            <person name="Pangilinan J."/>
            <person name="Pereira M."/>
            <person name="Perotto S."/>
            <person name="Peter M."/>
            <person name="Riley R."/>
            <person name="Sitrit Y."/>
            <person name="Stielow B."/>
            <person name="Szollosi G."/>
            <person name="Zifcakova L."/>
            <person name="Stursova M."/>
            <person name="Spatafora J.W."/>
            <person name="Tedersoo L."/>
            <person name="Vaario L.-M."/>
            <person name="Yamada A."/>
            <person name="Yan M."/>
            <person name="Wang P."/>
            <person name="Xu J."/>
            <person name="Bruns T."/>
            <person name="Baldrian P."/>
            <person name="Vilgalys R."/>
            <person name="Henrissat B."/>
            <person name="Grigoriev I.V."/>
            <person name="Hibbett D."/>
            <person name="Nagy L.G."/>
            <person name="Martin F.M."/>
        </authorList>
    </citation>
    <scope>NUCLEOTIDE SEQUENCE</scope>
    <source>
        <strain evidence="1">P2</strain>
    </source>
</reference>
<dbReference type="Proteomes" id="UP000886501">
    <property type="component" value="Unassembled WGS sequence"/>
</dbReference>
<gene>
    <name evidence="1" type="ORF">BDM02DRAFT_3115001</name>
</gene>
<dbReference type="EMBL" id="MU118009">
    <property type="protein sequence ID" value="KAF9648684.1"/>
    <property type="molecule type" value="Genomic_DNA"/>
</dbReference>
<comment type="caution">
    <text evidence="1">The sequence shown here is derived from an EMBL/GenBank/DDBJ whole genome shotgun (WGS) entry which is preliminary data.</text>
</comment>
<reference evidence="1" key="2">
    <citation type="journal article" date="2020" name="Nat. Commun.">
        <title>Large-scale genome sequencing of mycorrhizal fungi provides insights into the early evolution of symbiotic traits.</title>
        <authorList>
            <person name="Miyauchi S."/>
            <person name="Kiss E."/>
            <person name="Kuo A."/>
            <person name="Drula E."/>
            <person name="Kohler A."/>
            <person name="Sanchez-Garcia M."/>
            <person name="Morin E."/>
            <person name="Andreopoulos B."/>
            <person name="Barry K.W."/>
            <person name="Bonito G."/>
            <person name="Buee M."/>
            <person name="Carver A."/>
            <person name="Chen C."/>
            <person name="Cichocki N."/>
            <person name="Clum A."/>
            <person name="Culley D."/>
            <person name="Crous P.W."/>
            <person name="Fauchery L."/>
            <person name="Girlanda M."/>
            <person name="Hayes R.D."/>
            <person name="Keri Z."/>
            <person name="LaButti K."/>
            <person name="Lipzen A."/>
            <person name="Lombard V."/>
            <person name="Magnuson J."/>
            <person name="Maillard F."/>
            <person name="Murat C."/>
            <person name="Nolan M."/>
            <person name="Ohm R.A."/>
            <person name="Pangilinan J."/>
            <person name="Pereira M.F."/>
            <person name="Perotto S."/>
            <person name="Peter M."/>
            <person name="Pfister S."/>
            <person name="Riley R."/>
            <person name="Sitrit Y."/>
            <person name="Stielow J.B."/>
            <person name="Szollosi G."/>
            <person name="Zifcakova L."/>
            <person name="Stursova M."/>
            <person name="Spatafora J.W."/>
            <person name="Tedersoo L."/>
            <person name="Vaario L.M."/>
            <person name="Yamada A."/>
            <person name="Yan M."/>
            <person name="Wang P."/>
            <person name="Xu J."/>
            <person name="Bruns T."/>
            <person name="Baldrian P."/>
            <person name="Vilgalys R."/>
            <person name="Dunand C."/>
            <person name="Henrissat B."/>
            <person name="Grigoriev I.V."/>
            <person name="Hibbett D."/>
            <person name="Nagy L.G."/>
            <person name="Martin F.M."/>
        </authorList>
    </citation>
    <scope>NUCLEOTIDE SEQUENCE</scope>
    <source>
        <strain evidence="1">P2</strain>
    </source>
</reference>
<organism evidence="1 2">
    <name type="scientific">Thelephora ganbajun</name>
    <name type="common">Ganba fungus</name>
    <dbReference type="NCBI Taxonomy" id="370292"/>
    <lineage>
        <taxon>Eukaryota</taxon>
        <taxon>Fungi</taxon>
        <taxon>Dikarya</taxon>
        <taxon>Basidiomycota</taxon>
        <taxon>Agaricomycotina</taxon>
        <taxon>Agaricomycetes</taxon>
        <taxon>Thelephorales</taxon>
        <taxon>Thelephoraceae</taxon>
        <taxon>Thelephora</taxon>
    </lineage>
</organism>
<keyword evidence="2" id="KW-1185">Reference proteome</keyword>